<proteinExistence type="predicted"/>
<feature type="domain" description="GRF-type" evidence="6">
    <location>
        <begin position="39"/>
        <end position="78"/>
    </location>
</feature>
<dbReference type="GO" id="GO:0008270">
    <property type="term" value="F:zinc ion binding"/>
    <property type="evidence" value="ECO:0007669"/>
    <property type="project" value="UniProtKB-KW"/>
</dbReference>
<dbReference type="InterPro" id="IPR010666">
    <property type="entry name" value="Znf_GRF"/>
</dbReference>
<keyword evidence="5" id="KW-1133">Transmembrane helix</keyword>
<protein>
    <recommendedName>
        <fullName evidence="6">GRF-type domain-containing protein</fullName>
    </recommendedName>
</protein>
<keyword evidence="2" id="KW-0863">Zinc-finger</keyword>
<evidence type="ECO:0000256" key="1">
    <source>
        <dbReference type="ARBA" id="ARBA00022723"/>
    </source>
</evidence>
<evidence type="ECO:0000259" key="6">
    <source>
        <dbReference type="Pfam" id="PF06839"/>
    </source>
</evidence>
<dbReference type="AlphaFoldDB" id="A0A445A5M7"/>
<dbReference type="EMBL" id="SDMP01000013">
    <property type="protein sequence ID" value="RYR21655.1"/>
    <property type="molecule type" value="Genomic_DNA"/>
</dbReference>
<feature type="region of interest" description="Disordered" evidence="4">
    <location>
        <begin position="1"/>
        <end position="26"/>
    </location>
</feature>
<evidence type="ECO:0000256" key="4">
    <source>
        <dbReference type="SAM" id="MobiDB-lite"/>
    </source>
</evidence>
<comment type="caution">
    <text evidence="7">The sequence shown here is derived from an EMBL/GenBank/DDBJ whole genome shotgun (WGS) entry which is preliminary data.</text>
</comment>
<organism evidence="7 8">
    <name type="scientific">Arachis hypogaea</name>
    <name type="common">Peanut</name>
    <dbReference type="NCBI Taxonomy" id="3818"/>
    <lineage>
        <taxon>Eukaryota</taxon>
        <taxon>Viridiplantae</taxon>
        <taxon>Streptophyta</taxon>
        <taxon>Embryophyta</taxon>
        <taxon>Tracheophyta</taxon>
        <taxon>Spermatophyta</taxon>
        <taxon>Magnoliopsida</taxon>
        <taxon>eudicotyledons</taxon>
        <taxon>Gunneridae</taxon>
        <taxon>Pentapetalae</taxon>
        <taxon>rosids</taxon>
        <taxon>fabids</taxon>
        <taxon>Fabales</taxon>
        <taxon>Fabaceae</taxon>
        <taxon>Papilionoideae</taxon>
        <taxon>50 kb inversion clade</taxon>
        <taxon>dalbergioids sensu lato</taxon>
        <taxon>Dalbergieae</taxon>
        <taxon>Pterocarpus clade</taxon>
        <taxon>Arachis</taxon>
    </lineage>
</organism>
<dbReference type="Pfam" id="PF06839">
    <property type="entry name" value="Zn_ribbon_GRF"/>
    <property type="match status" value="1"/>
</dbReference>
<evidence type="ECO:0000256" key="5">
    <source>
        <dbReference type="SAM" id="Phobius"/>
    </source>
</evidence>
<evidence type="ECO:0000256" key="2">
    <source>
        <dbReference type="ARBA" id="ARBA00022771"/>
    </source>
</evidence>
<keyword evidence="5" id="KW-0812">Transmembrane</keyword>
<evidence type="ECO:0000313" key="7">
    <source>
        <dbReference type="EMBL" id="RYR21655.1"/>
    </source>
</evidence>
<evidence type="ECO:0000256" key="3">
    <source>
        <dbReference type="ARBA" id="ARBA00022833"/>
    </source>
</evidence>
<reference evidence="7 8" key="1">
    <citation type="submission" date="2019-01" db="EMBL/GenBank/DDBJ databases">
        <title>Sequencing of cultivated peanut Arachis hypogaea provides insights into genome evolution and oil improvement.</title>
        <authorList>
            <person name="Chen X."/>
        </authorList>
    </citation>
    <scope>NUCLEOTIDE SEQUENCE [LARGE SCALE GENOMIC DNA]</scope>
    <source>
        <strain evidence="8">cv. Fuhuasheng</strain>
        <tissue evidence="7">Leaves</tissue>
    </source>
</reference>
<evidence type="ECO:0000313" key="8">
    <source>
        <dbReference type="Proteomes" id="UP000289738"/>
    </source>
</evidence>
<dbReference type="Proteomes" id="UP000289738">
    <property type="component" value="Chromosome B03"/>
</dbReference>
<name>A0A445A5M7_ARAHY</name>
<keyword evidence="5" id="KW-0472">Membrane</keyword>
<keyword evidence="3" id="KW-0862">Zinc</keyword>
<keyword evidence="8" id="KW-1185">Reference proteome</keyword>
<accession>A0A445A5M7</accession>
<feature type="transmembrane region" description="Helical" evidence="5">
    <location>
        <begin position="126"/>
        <end position="147"/>
    </location>
</feature>
<dbReference type="PANTHER" id="PTHR33248">
    <property type="entry name" value="ZINC ION-BINDING PROTEIN"/>
    <property type="match status" value="1"/>
</dbReference>
<feature type="compositionally biased region" description="Polar residues" evidence="4">
    <location>
        <begin position="15"/>
        <end position="24"/>
    </location>
</feature>
<sequence length="149" mass="17194">METRNGGRSGGVSFPSHNSNSSIASMRMRRKTHEESYFCGLKVVIKKFRTAENPDRLFHACPRYQKGSHCNYFKWVDDDDYQAVVEGGAKKDYRTDLQVESDYDEWRVKVAWRLGSLEAEVRSLKLLIIFMFVIVVINVILCCLICTSK</sequence>
<keyword evidence="1" id="KW-0479">Metal-binding</keyword>
<gene>
    <name evidence="7" type="ORF">Ahy_B03g066965</name>
</gene>